<keyword evidence="9 21" id="KW-0812">Transmembrane</keyword>
<feature type="transmembrane region" description="Helical" evidence="21">
    <location>
        <begin position="561"/>
        <end position="581"/>
    </location>
</feature>
<accession>V8P5I5</accession>
<dbReference type="OrthoDB" id="5951731at2759"/>
<evidence type="ECO:0000256" key="10">
    <source>
        <dbReference type="ARBA" id="ARBA00022723"/>
    </source>
</evidence>
<sequence length="718" mass="80711">IIFQEHVDDQLSYLIQTGNGTHILKLKKNKNLLGEKFTIYTYNQKGKLESTPVETQTHCYYHGNIEGVPDSLLALSTCDGLRGILYIGDKQYGMEPVKGSNKFEHFFYVLDKSNEPFSCGVQNDDQYHEHVLKYTNISHYPFSKDTLRRKRRTVLPEKRYVELYMVVDNNRYLFKKTIEAVQKETVELMNYVDGMFRPLNIQVVLIGLEIWTRGNQIEVGGDSAGDVLNKFVTWRKTNLITRSRNDIGHLIIGRMPFGSTVGMAYVGTVCTADYAGSITTFGHESPISHATVVAHELGHNLGMNHDDGRCSNNFIMHSSDNGSRNFSSCSATDFEQLILKGGGSCLRNSPKPTDIFTEPMCGNNIVDRDEECDCGTPKVAGVECRPKSNTCDLPEYCNGTYYDCPEDVYVMDGYPCNNMKDYCYSGICESYDSQNSLCGKIHCTSFKEENLPSQLYFQNQDGIKCVTTEFDLGSDIPDPALVHKGSSCAEGKACVDYKCVNASLLGYNCDIKKKCNGRAVCNNKGNCHCDPGWAPPFCDVSGYGGSIDSGPTHIDTSLRDGLLIFFLLVLPILILLAIAFVKRKEIKRRLFRERRRHHRAENAQQRRPLPAHQNNTPSEPNPQEEKNRRRPTTSNSGIFTISHFPTPRPPVQNQFVPPQQRPPIPPPMSQRPPVRPPIPQNPPLRPPIPRNSPLRPPIPRNSPLRPPIPQKPVFSPPS</sequence>
<keyword evidence="12 19" id="KW-0862">Zinc</keyword>
<feature type="compositionally biased region" description="Pro residues" evidence="20">
    <location>
        <begin position="659"/>
        <end position="718"/>
    </location>
</feature>
<evidence type="ECO:0000256" key="15">
    <source>
        <dbReference type="ARBA" id="ARBA00023136"/>
    </source>
</evidence>
<organism evidence="24 25">
    <name type="scientific">Ophiophagus hannah</name>
    <name type="common">King cobra</name>
    <name type="synonym">Naja hannah</name>
    <dbReference type="NCBI Taxonomy" id="8665"/>
    <lineage>
        <taxon>Eukaryota</taxon>
        <taxon>Metazoa</taxon>
        <taxon>Chordata</taxon>
        <taxon>Craniata</taxon>
        <taxon>Vertebrata</taxon>
        <taxon>Euteleostomi</taxon>
        <taxon>Lepidosauria</taxon>
        <taxon>Squamata</taxon>
        <taxon>Bifurcata</taxon>
        <taxon>Unidentata</taxon>
        <taxon>Episquamata</taxon>
        <taxon>Toxicofera</taxon>
        <taxon>Serpentes</taxon>
        <taxon>Colubroidea</taxon>
        <taxon>Elapidae</taxon>
        <taxon>Elapinae</taxon>
        <taxon>Ophiophagus</taxon>
    </lineage>
</organism>
<dbReference type="SUPFAM" id="SSF55486">
    <property type="entry name" value="Metalloproteases ('zincins'), catalytic domain"/>
    <property type="match status" value="1"/>
</dbReference>
<dbReference type="InterPro" id="IPR036436">
    <property type="entry name" value="Disintegrin_dom_sf"/>
</dbReference>
<dbReference type="SUPFAM" id="SSF57552">
    <property type="entry name" value="Blood coagulation inhibitor (disintegrin)"/>
    <property type="match status" value="1"/>
</dbReference>
<evidence type="ECO:0000313" key="25">
    <source>
        <dbReference type="Proteomes" id="UP000018936"/>
    </source>
</evidence>
<keyword evidence="8" id="KW-0645">Protease</keyword>
<comment type="subunit">
    <text evidence="5">Monomer.</text>
</comment>
<feature type="binding site" evidence="19">
    <location>
        <position position="295"/>
    </location>
    <ligand>
        <name>Zn(2+)</name>
        <dbReference type="ChEBI" id="CHEBI:29105"/>
        <note>catalytic</note>
    </ligand>
</feature>
<evidence type="ECO:0000256" key="1">
    <source>
        <dbReference type="ARBA" id="ARBA00001947"/>
    </source>
</evidence>
<comment type="caution">
    <text evidence="24">The sequence shown here is derived from an EMBL/GenBank/DDBJ whole genome shotgun (WGS) entry which is preliminary data.</text>
</comment>
<evidence type="ECO:0000256" key="7">
    <source>
        <dbReference type="ARBA" id="ARBA00022656"/>
    </source>
</evidence>
<dbReference type="FunFam" id="3.40.390.10:FF:000002">
    <property type="entry name" value="Disintegrin and metalloproteinase domain-containing protein 22"/>
    <property type="match status" value="1"/>
</dbReference>
<gene>
    <name evidence="24" type="primary">ADAM12</name>
    <name evidence="24" type="ORF">L345_04960</name>
</gene>
<keyword evidence="7" id="KW-0800">Toxin</keyword>
<keyword evidence="6" id="KW-0964">Secreted</keyword>
<feature type="domain" description="Peptidase M12B" evidence="23">
    <location>
        <begin position="159"/>
        <end position="350"/>
    </location>
</feature>
<dbReference type="PROSITE" id="PS50215">
    <property type="entry name" value="ADAM_MEPRO"/>
    <property type="match status" value="1"/>
</dbReference>
<name>V8P5I5_OPHHA</name>
<evidence type="ECO:0000256" key="20">
    <source>
        <dbReference type="SAM" id="MobiDB-lite"/>
    </source>
</evidence>
<keyword evidence="18" id="KW-0245">EGF-like domain</keyword>
<dbReference type="GO" id="GO:0005886">
    <property type="term" value="C:plasma membrane"/>
    <property type="evidence" value="ECO:0007669"/>
    <property type="project" value="TreeGrafter"/>
</dbReference>
<feature type="disulfide bond" evidence="18">
    <location>
        <begin position="529"/>
        <end position="538"/>
    </location>
</feature>
<dbReference type="InterPro" id="IPR024079">
    <property type="entry name" value="MetalloPept_cat_dom_sf"/>
</dbReference>
<feature type="non-terminal residue" evidence="24">
    <location>
        <position position="1"/>
    </location>
</feature>
<comment type="subcellular location">
    <subcellularLocation>
        <location evidence="2">Membrane</location>
        <topology evidence="2">Single-pass membrane protein</topology>
    </subcellularLocation>
    <subcellularLocation>
        <location evidence="3">Secreted</location>
    </subcellularLocation>
</comment>
<evidence type="ECO:0000256" key="5">
    <source>
        <dbReference type="ARBA" id="ARBA00011245"/>
    </source>
</evidence>
<evidence type="ECO:0000256" key="2">
    <source>
        <dbReference type="ARBA" id="ARBA00004167"/>
    </source>
</evidence>
<feature type="region of interest" description="Disordered" evidence="20">
    <location>
        <begin position="596"/>
        <end position="718"/>
    </location>
</feature>
<dbReference type="InterPro" id="IPR002870">
    <property type="entry name" value="Peptidase_M12B_N"/>
</dbReference>
<dbReference type="CDD" id="cd04269">
    <property type="entry name" value="ZnMc_adamalysin_II_like"/>
    <property type="match status" value="1"/>
</dbReference>
<evidence type="ECO:0000256" key="17">
    <source>
        <dbReference type="ARBA" id="ARBA00023180"/>
    </source>
</evidence>
<evidence type="ECO:0000256" key="6">
    <source>
        <dbReference type="ARBA" id="ARBA00022525"/>
    </source>
</evidence>
<dbReference type="InterPro" id="IPR006586">
    <property type="entry name" value="ADAM_Cys-rich"/>
</dbReference>
<comment type="similarity">
    <text evidence="4">Belongs to the venom metalloproteinase (M12B) family. P-III subfamily. P-IIIa sub-subfamily.</text>
</comment>
<dbReference type="GO" id="GO:0090729">
    <property type="term" value="F:toxin activity"/>
    <property type="evidence" value="ECO:0007669"/>
    <property type="project" value="UniProtKB-KW"/>
</dbReference>
<dbReference type="Pfam" id="PF01562">
    <property type="entry name" value="Pep_M12B_propep"/>
    <property type="match status" value="1"/>
</dbReference>
<keyword evidence="10 19" id="KW-0479">Metal-binding</keyword>
<dbReference type="InterPro" id="IPR001590">
    <property type="entry name" value="Peptidase_M12B"/>
</dbReference>
<keyword evidence="13 21" id="KW-1133">Transmembrane helix</keyword>
<dbReference type="InterPro" id="IPR000742">
    <property type="entry name" value="EGF"/>
</dbReference>
<evidence type="ECO:0000256" key="14">
    <source>
        <dbReference type="ARBA" id="ARBA00023049"/>
    </source>
</evidence>
<evidence type="ECO:0000313" key="24">
    <source>
        <dbReference type="EMBL" id="ETE69241.1"/>
    </source>
</evidence>
<keyword evidence="14" id="KW-0482">Metalloprotease</keyword>
<feature type="domain" description="EGF-like" evidence="22">
    <location>
        <begin position="505"/>
        <end position="539"/>
    </location>
</feature>
<evidence type="ECO:0000256" key="18">
    <source>
        <dbReference type="PROSITE-ProRule" id="PRU00076"/>
    </source>
</evidence>
<evidence type="ECO:0000256" key="21">
    <source>
        <dbReference type="SAM" id="Phobius"/>
    </source>
</evidence>
<dbReference type="Pfam" id="PF01421">
    <property type="entry name" value="Reprolysin"/>
    <property type="match status" value="1"/>
</dbReference>
<evidence type="ECO:0000256" key="13">
    <source>
        <dbReference type="ARBA" id="ARBA00022989"/>
    </source>
</evidence>
<comment type="cofactor">
    <cofactor evidence="1">
        <name>Zn(2+)</name>
        <dbReference type="ChEBI" id="CHEBI:29105"/>
    </cofactor>
</comment>
<dbReference type="MEROPS" id="M12.209"/>
<keyword evidence="15 21" id="KW-0472">Membrane</keyword>
<evidence type="ECO:0000256" key="3">
    <source>
        <dbReference type="ARBA" id="ARBA00004613"/>
    </source>
</evidence>
<dbReference type="Proteomes" id="UP000018936">
    <property type="component" value="Unassembled WGS sequence"/>
</dbReference>
<dbReference type="Gene3D" id="3.40.390.10">
    <property type="entry name" value="Collagenase (Catalytic Domain)"/>
    <property type="match status" value="1"/>
</dbReference>
<dbReference type="GO" id="GO:0006508">
    <property type="term" value="P:proteolysis"/>
    <property type="evidence" value="ECO:0007669"/>
    <property type="project" value="UniProtKB-KW"/>
</dbReference>
<evidence type="ECO:0000259" key="23">
    <source>
        <dbReference type="PROSITE" id="PS50215"/>
    </source>
</evidence>
<keyword evidence="11" id="KW-0378">Hydrolase</keyword>
<keyword evidence="16 18" id="KW-1015">Disulfide bond</keyword>
<dbReference type="GO" id="GO:0004222">
    <property type="term" value="F:metalloendopeptidase activity"/>
    <property type="evidence" value="ECO:0007669"/>
    <property type="project" value="InterPro"/>
</dbReference>
<dbReference type="SMART" id="SM00050">
    <property type="entry name" value="DISIN"/>
    <property type="match status" value="1"/>
</dbReference>
<dbReference type="InterPro" id="IPR001762">
    <property type="entry name" value="Disintegrin_dom"/>
</dbReference>
<keyword evidence="25" id="KW-1185">Reference proteome</keyword>
<protein>
    <submittedName>
        <fullName evidence="24">Disintegrin and metalloproteinase domain-containing protein 12</fullName>
    </submittedName>
</protein>
<feature type="binding site" evidence="19">
    <location>
        <position position="299"/>
    </location>
    <ligand>
        <name>Zn(2+)</name>
        <dbReference type="ChEBI" id="CHEBI:29105"/>
        <note>catalytic</note>
    </ligand>
</feature>
<evidence type="ECO:0000256" key="11">
    <source>
        <dbReference type="ARBA" id="ARBA00022801"/>
    </source>
</evidence>
<evidence type="ECO:0000256" key="8">
    <source>
        <dbReference type="ARBA" id="ARBA00022670"/>
    </source>
</evidence>
<evidence type="ECO:0000259" key="22">
    <source>
        <dbReference type="PROSITE" id="PS50026"/>
    </source>
</evidence>
<comment type="caution">
    <text evidence="18">Lacks conserved residue(s) required for the propagation of feature annotation.</text>
</comment>
<evidence type="ECO:0000256" key="19">
    <source>
        <dbReference type="PROSITE-ProRule" id="PRU00276"/>
    </source>
</evidence>
<dbReference type="InterPro" id="IPR034027">
    <property type="entry name" value="Reprolysin_adamalysin"/>
</dbReference>
<dbReference type="PANTHER" id="PTHR11905">
    <property type="entry name" value="ADAM A DISINTEGRIN AND METALLOPROTEASE DOMAIN"/>
    <property type="match status" value="1"/>
</dbReference>
<dbReference type="PROSITE" id="PS01186">
    <property type="entry name" value="EGF_2"/>
    <property type="match status" value="1"/>
</dbReference>
<evidence type="ECO:0000256" key="16">
    <source>
        <dbReference type="ARBA" id="ARBA00023157"/>
    </source>
</evidence>
<evidence type="ECO:0000256" key="12">
    <source>
        <dbReference type="ARBA" id="ARBA00022833"/>
    </source>
</evidence>
<dbReference type="GO" id="GO:0007229">
    <property type="term" value="P:integrin-mediated signaling pathway"/>
    <property type="evidence" value="ECO:0007669"/>
    <property type="project" value="UniProtKB-KW"/>
</dbReference>
<reference evidence="24 25" key="1">
    <citation type="journal article" date="2013" name="Proc. Natl. Acad. Sci. U.S.A.">
        <title>The king cobra genome reveals dynamic gene evolution and adaptation in the snake venom system.</title>
        <authorList>
            <person name="Vonk F.J."/>
            <person name="Casewell N.R."/>
            <person name="Henkel C.V."/>
            <person name="Heimberg A.M."/>
            <person name="Jansen H.J."/>
            <person name="McCleary R.J."/>
            <person name="Kerkkamp H.M."/>
            <person name="Vos R.A."/>
            <person name="Guerreiro I."/>
            <person name="Calvete J.J."/>
            <person name="Wuster W."/>
            <person name="Woods A.E."/>
            <person name="Logan J.M."/>
            <person name="Harrison R.A."/>
            <person name="Castoe T.A."/>
            <person name="de Koning A.P."/>
            <person name="Pollock D.D."/>
            <person name="Yandell M."/>
            <person name="Calderon D."/>
            <person name="Renjifo C."/>
            <person name="Currier R.B."/>
            <person name="Salgado D."/>
            <person name="Pla D."/>
            <person name="Sanz L."/>
            <person name="Hyder A.S."/>
            <person name="Ribeiro J.M."/>
            <person name="Arntzen J.W."/>
            <person name="van den Thillart G.E."/>
            <person name="Boetzer M."/>
            <person name="Pirovano W."/>
            <person name="Dirks R.P."/>
            <person name="Spaink H.P."/>
            <person name="Duboule D."/>
            <person name="McGlinn E."/>
            <person name="Kini R.M."/>
            <person name="Richardson M.K."/>
        </authorList>
    </citation>
    <scope>NUCLEOTIDE SEQUENCE</scope>
    <source>
        <tissue evidence="24">Blood</tissue>
    </source>
</reference>
<keyword evidence="24" id="KW-0401">Integrin</keyword>
<evidence type="ECO:0000256" key="9">
    <source>
        <dbReference type="ARBA" id="ARBA00022692"/>
    </source>
</evidence>
<feature type="binding site" evidence="19">
    <location>
        <position position="305"/>
    </location>
    <ligand>
        <name>Zn(2+)</name>
        <dbReference type="ChEBI" id="CHEBI:29105"/>
        <note>catalytic</note>
    </ligand>
</feature>
<dbReference type="AlphaFoldDB" id="V8P5I5"/>
<evidence type="ECO:0000256" key="4">
    <source>
        <dbReference type="ARBA" id="ARBA00005401"/>
    </source>
</evidence>
<keyword evidence="17" id="KW-0325">Glycoprotein</keyword>
<dbReference type="SMART" id="SM00608">
    <property type="entry name" value="ACR"/>
    <property type="match status" value="1"/>
</dbReference>
<dbReference type="PANTHER" id="PTHR11905:SF122">
    <property type="entry name" value="DISINTEGRIN AND METALLOPROTEINASE DOMAIN-CONTAINING PROTEIN 9"/>
    <property type="match status" value="1"/>
</dbReference>
<dbReference type="GO" id="GO:0046872">
    <property type="term" value="F:metal ion binding"/>
    <property type="evidence" value="ECO:0007669"/>
    <property type="project" value="UniProtKB-KW"/>
</dbReference>
<proteinExistence type="inferred from homology"/>
<dbReference type="Gene3D" id="4.10.70.10">
    <property type="entry name" value="Disintegrin domain"/>
    <property type="match status" value="1"/>
</dbReference>
<dbReference type="GO" id="GO:0005576">
    <property type="term" value="C:extracellular region"/>
    <property type="evidence" value="ECO:0007669"/>
    <property type="project" value="UniProtKB-SubCell"/>
</dbReference>
<feature type="active site" evidence="19">
    <location>
        <position position="296"/>
    </location>
</feature>
<dbReference type="PROSITE" id="PS50026">
    <property type="entry name" value="EGF_3"/>
    <property type="match status" value="1"/>
</dbReference>
<dbReference type="EMBL" id="AZIM01000810">
    <property type="protein sequence ID" value="ETE69241.1"/>
    <property type="molecule type" value="Genomic_DNA"/>
</dbReference>